<feature type="region of interest" description="Disordered" evidence="1">
    <location>
        <begin position="211"/>
        <end position="276"/>
    </location>
</feature>
<reference evidence="2" key="1">
    <citation type="submission" date="2023-03" db="EMBL/GenBank/DDBJ databases">
        <title>Mating type loci evolution in Malassezia.</title>
        <authorList>
            <person name="Coelho M.A."/>
        </authorList>
    </citation>
    <scope>NUCLEOTIDE SEQUENCE</scope>
    <source>
        <strain evidence="2">CBS 7876</strain>
    </source>
</reference>
<accession>A0AAF0ITU2</accession>
<evidence type="ECO:0000313" key="2">
    <source>
        <dbReference type="EMBL" id="WFD03529.1"/>
    </source>
</evidence>
<dbReference type="AlphaFoldDB" id="A0AAF0ITU2"/>
<feature type="region of interest" description="Disordered" evidence="1">
    <location>
        <begin position="16"/>
        <end position="47"/>
    </location>
</feature>
<evidence type="ECO:0000313" key="3">
    <source>
        <dbReference type="Proteomes" id="UP001214603"/>
    </source>
</evidence>
<evidence type="ECO:0008006" key="4">
    <source>
        <dbReference type="Google" id="ProtNLM"/>
    </source>
</evidence>
<dbReference type="GO" id="GO:0003735">
    <property type="term" value="F:structural constituent of ribosome"/>
    <property type="evidence" value="ECO:0007669"/>
    <property type="project" value="TreeGrafter"/>
</dbReference>
<gene>
    <name evidence="2" type="ORF">MOBT1_002220</name>
</gene>
<dbReference type="GO" id="GO:0032543">
    <property type="term" value="P:mitochondrial translation"/>
    <property type="evidence" value="ECO:0007669"/>
    <property type="project" value="TreeGrafter"/>
</dbReference>
<organism evidence="2 3">
    <name type="scientific">Malassezia obtusa</name>
    <dbReference type="NCBI Taxonomy" id="76774"/>
    <lineage>
        <taxon>Eukaryota</taxon>
        <taxon>Fungi</taxon>
        <taxon>Dikarya</taxon>
        <taxon>Basidiomycota</taxon>
        <taxon>Ustilaginomycotina</taxon>
        <taxon>Malasseziomycetes</taxon>
        <taxon>Malasseziales</taxon>
        <taxon>Malasseziaceae</taxon>
        <taxon>Malassezia</taxon>
    </lineage>
</organism>
<dbReference type="GO" id="GO:0005763">
    <property type="term" value="C:mitochondrial small ribosomal subunit"/>
    <property type="evidence" value="ECO:0007669"/>
    <property type="project" value="TreeGrafter"/>
</dbReference>
<protein>
    <recommendedName>
        <fullName evidence="4">37S ribosomal protein S35, mitochondrial</fullName>
    </recommendedName>
</protein>
<proteinExistence type="predicted"/>
<feature type="region of interest" description="Disordered" evidence="1">
    <location>
        <begin position="158"/>
        <end position="187"/>
    </location>
</feature>
<sequence>MPPTWVGARQVRAFATSARAGAERARAPRPGGSGGGRRPLPRRPLPPFREWVKADGEQYRYPPPQKGPHWIANTPFPLNPAFRPPPPVHQSVRDDMWRLHTEAPAQWTVRSLAEKFRVSLAKAEAILRLKALEEEYVREGKPLQTELQRHMERLLGARPSTALDAPLVPETQQHSPRGAPYEEYDDAAPGRTRSALADALAQSNALHKKTMAQMPTGGPDASDAERTVPAATPGRAPLQVRAVGPDSYRGVGHVERNRKRAAHRAQQRAKRRAHSA</sequence>
<name>A0AAF0ITU2_9BASI</name>
<evidence type="ECO:0000256" key="1">
    <source>
        <dbReference type="SAM" id="MobiDB-lite"/>
    </source>
</evidence>
<dbReference type="EMBL" id="CP119937">
    <property type="protein sequence ID" value="WFD03529.1"/>
    <property type="molecule type" value="Genomic_DNA"/>
</dbReference>
<dbReference type="InterPro" id="IPR021036">
    <property type="entry name" value="Ribosomal_mS45"/>
</dbReference>
<dbReference type="PANTHER" id="PTHR28158">
    <property type="entry name" value="37S RIBOSOMAL PROTEIN S35, MITOCHONDRIAL"/>
    <property type="match status" value="1"/>
</dbReference>
<feature type="compositionally biased region" description="Basic residues" evidence="1">
    <location>
        <begin position="256"/>
        <end position="276"/>
    </location>
</feature>
<dbReference type="Proteomes" id="UP001214603">
    <property type="component" value="Chromosome 4"/>
</dbReference>
<dbReference type="PANTHER" id="PTHR28158:SF1">
    <property type="entry name" value="SMALL RIBOSOMAL SUBUNIT PROTEIN MS45"/>
    <property type="match status" value="1"/>
</dbReference>
<keyword evidence="3" id="KW-1185">Reference proteome</keyword>
<dbReference type="Pfam" id="PF12298">
    <property type="entry name" value="Bot1p"/>
    <property type="match status" value="1"/>
</dbReference>